<dbReference type="EMBL" id="BAAANH010000002">
    <property type="protein sequence ID" value="GAA1756417.1"/>
    <property type="molecule type" value="Genomic_DNA"/>
</dbReference>
<dbReference type="Proteomes" id="UP001500506">
    <property type="component" value="Unassembled WGS sequence"/>
</dbReference>
<reference evidence="2" key="1">
    <citation type="journal article" date="2019" name="Int. J. Syst. Evol. Microbiol.">
        <title>The Global Catalogue of Microorganisms (GCM) 10K type strain sequencing project: providing services to taxonomists for standard genome sequencing and annotation.</title>
        <authorList>
            <consortium name="The Broad Institute Genomics Platform"/>
            <consortium name="The Broad Institute Genome Sequencing Center for Infectious Disease"/>
            <person name="Wu L."/>
            <person name="Ma J."/>
        </authorList>
    </citation>
    <scope>NUCLEOTIDE SEQUENCE [LARGE SCALE GENOMIC DNA]</scope>
    <source>
        <strain evidence="2">JCM 14319</strain>
    </source>
</reference>
<evidence type="ECO:0008006" key="3">
    <source>
        <dbReference type="Google" id="ProtNLM"/>
    </source>
</evidence>
<sequence length="118" mass="13242">MSESRARARAIVNDDDSQRMYRRVTRELLADEDVDVDFTPDGLLVRGRLFAFLDGTELVVQVQATRASDLLSRGVVCSFNGGGRTSRNWVRVSDLQLWSELAREAHEHVGKPPVGRQS</sequence>
<comment type="caution">
    <text evidence="1">The sequence shown here is derived from an EMBL/GenBank/DDBJ whole genome shotgun (WGS) entry which is preliminary data.</text>
</comment>
<keyword evidence="2" id="KW-1185">Reference proteome</keyword>
<gene>
    <name evidence="1" type="ORF">GCM10009747_13550</name>
</gene>
<name>A0ABP4WJY9_9MICO</name>
<protein>
    <recommendedName>
        <fullName evidence="3">TfoX N-terminal domain-containing protein</fullName>
    </recommendedName>
</protein>
<accession>A0ABP4WJY9</accession>
<evidence type="ECO:0000313" key="1">
    <source>
        <dbReference type="EMBL" id="GAA1756417.1"/>
    </source>
</evidence>
<evidence type="ECO:0000313" key="2">
    <source>
        <dbReference type="Proteomes" id="UP001500506"/>
    </source>
</evidence>
<organism evidence="1 2">
    <name type="scientific">Agromyces humatus</name>
    <dbReference type="NCBI Taxonomy" id="279573"/>
    <lineage>
        <taxon>Bacteria</taxon>
        <taxon>Bacillati</taxon>
        <taxon>Actinomycetota</taxon>
        <taxon>Actinomycetes</taxon>
        <taxon>Micrococcales</taxon>
        <taxon>Microbacteriaceae</taxon>
        <taxon>Agromyces</taxon>
    </lineage>
</organism>
<proteinExistence type="predicted"/>